<dbReference type="EMBL" id="CM041000">
    <property type="protein sequence ID" value="MCJ8747655.1"/>
    <property type="molecule type" value="Genomic_DNA"/>
</dbReference>
<name>A0ACC5ZHJ2_9TELE</name>
<accession>A0ACC5ZHJ2</accession>
<comment type="caution">
    <text evidence="1">The sequence shown here is derived from an EMBL/GenBank/DDBJ whole genome shotgun (WGS) entry which is preliminary data.</text>
</comment>
<reference evidence="1" key="1">
    <citation type="submission" date="2020-02" db="EMBL/GenBank/DDBJ databases">
        <title>Genome sequencing of the panga catfish, Pangasius djambal.</title>
        <authorList>
            <person name="Wen M."/>
            <person name="Zahm M."/>
            <person name="Roques C."/>
            <person name="Cabau C."/>
            <person name="Klopp C."/>
            <person name="Donnadieu C."/>
            <person name="Jouanno E."/>
            <person name="Avarre J.-C."/>
            <person name="Campet M."/>
            <person name="Ha T."/>
            <person name="Dugue R."/>
            <person name="Lampietro C."/>
            <person name="Louis A."/>
            <person name="Herpin A."/>
            <person name="Echchiki A."/>
            <person name="Berthelot C."/>
            <person name="Parey E."/>
            <person name="Roest-Crollius H."/>
            <person name="Braasch I."/>
            <person name="Postlethwait J.H."/>
            <person name="Bobe J."/>
            <person name="Montfort J."/>
            <person name="Bouchez O."/>
            <person name="Begum T."/>
            <person name="Schartl M."/>
            <person name="Gustiano R."/>
            <person name="Guiguen Y."/>
        </authorList>
    </citation>
    <scope>NUCLEOTIDE SEQUENCE</scope>
    <source>
        <strain evidence="1">Pdj_M5554</strain>
    </source>
</reference>
<proteinExistence type="predicted"/>
<dbReference type="Proteomes" id="UP000830395">
    <property type="component" value="Chromosome 26"/>
</dbReference>
<gene>
    <name evidence="1" type="ORF">PDJAM_G00155980</name>
</gene>
<organism evidence="1 2">
    <name type="scientific">Pangasius djambal</name>
    <dbReference type="NCBI Taxonomy" id="1691987"/>
    <lineage>
        <taxon>Eukaryota</taxon>
        <taxon>Metazoa</taxon>
        <taxon>Chordata</taxon>
        <taxon>Craniata</taxon>
        <taxon>Vertebrata</taxon>
        <taxon>Euteleostomi</taxon>
        <taxon>Actinopterygii</taxon>
        <taxon>Neopterygii</taxon>
        <taxon>Teleostei</taxon>
        <taxon>Ostariophysi</taxon>
        <taxon>Siluriformes</taxon>
        <taxon>Pangasiidae</taxon>
        <taxon>Pangasius</taxon>
    </lineage>
</organism>
<keyword evidence="2" id="KW-1185">Reference proteome</keyword>
<sequence length="953" mass="106353">MKLQYSLLCLCALLLSASCEEEKSEVLNPRGPRPVEPGMKADKCATEKEWPFCTDEEWGRKCPSGCRIQGLLDQTDHEILSKIEKIRKLLDEGKKLHRSTDLESKNTYNYLRERLVSSAGSDNRYTALAEQLRQRIVELKIKIDRQLRVLEAVKAQIKNQFTVVQRLEVDIDIKLRSCKGSCASYVDFSVDKEGYEAMEKQLDRLDTLQVQSVESVSSLKVLKSRQLKDVNVPSIFKAGTTGTERAAQRKTFFTDVGQLQLSLEAEGSTAETAATVSKVSTGTAQSAPISSSRISTQTLSCTQTVRKVTTHTKDGIQEKYETVSSGPGCDAIGKLGISEVDLLSAAKDGKELTADGITVKVTGGESKSITTINRGDGELDGFGGDVFKGLGSSGQDRRSSSSFTSSSSSSSTSKSIITGGSKSFLSETKTIISTSSPHDIGDDLGAFIRGDIEDDLPDLHARSLKFRDDRKADFIGGDCVDIQQKHTMGGQSGLFKVKPTGSEEVVEVYCDQATDLGGWVLIQQREDGSVNFNRTWDEYRVGFGKIDKHGRGEIWLGNHVIHLLTQKESVLRVELLDWAENEVYAEYNIRVGSETEGFQLSVSSYTGDAGDALVQGVANMGSFLSHAGMKFSTFDRDNDKWEENCAEIYGGGWWYNNCQSANLNGIYYKGGKYDPASKIPYELENGVVWLPFKPADYSLKVKPHTSYSYRRRLGQCRVDKYALCPDEDEVSLNTDAPDVTCPSGCRLQGFIDEADGDVYKHLSKICEKIKQYKTASSSTAIKTARFYEAQRKIIVKTYMKELRYAGVAETLHRNLTLQWEKSTELSRELQKYHRQVEDQINEIHQLEVDIDIKLRACKGSCKQTFDHVPDNVMFKSMQDKMTTLDSTTTQKTFTLDKKLKLQPVLRPHVSLAYRKLPFVHSKLLTKFEDIEQNQVVLHELQEDMWNSDGGSEP</sequence>
<protein>
    <submittedName>
        <fullName evidence="1">Uncharacterized protein</fullName>
    </submittedName>
</protein>
<evidence type="ECO:0000313" key="1">
    <source>
        <dbReference type="EMBL" id="MCJ8747655.1"/>
    </source>
</evidence>
<evidence type="ECO:0000313" key="2">
    <source>
        <dbReference type="Proteomes" id="UP000830395"/>
    </source>
</evidence>